<dbReference type="AlphaFoldDB" id="A0A8S3X191"/>
<reference evidence="1" key="1">
    <citation type="submission" date="2021-04" db="EMBL/GenBank/DDBJ databases">
        <authorList>
            <person name="Tunstrom K."/>
        </authorList>
    </citation>
    <scope>NUCLEOTIDE SEQUENCE</scope>
</reference>
<keyword evidence="2" id="KW-1185">Reference proteome</keyword>
<dbReference type="Proteomes" id="UP000691718">
    <property type="component" value="Unassembled WGS sequence"/>
</dbReference>
<protein>
    <submittedName>
        <fullName evidence="1">(apollo) hypothetical protein</fullName>
    </submittedName>
</protein>
<organism evidence="1 2">
    <name type="scientific">Parnassius apollo</name>
    <name type="common">Apollo butterfly</name>
    <name type="synonym">Papilio apollo</name>
    <dbReference type="NCBI Taxonomy" id="110799"/>
    <lineage>
        <taxon>Eukaryota</taxon>
        <taxon>Metazoa</taxon>
        <taxon>Ecdysozoa</taxon>
        <taxon>Arthropoda</taxon>
        <taxon>Hexapoda</taxon>
        <taxon>Insecta</taxon>
        <taxon>Pterygota</taxon>
        <taxon>Neoptera</taxon>
        <taxon>Endopterygota</taxon>
        <taxon>Lepidoptera</taxon>
        <taxon>Glossata</taxon>
        <taxon>Ditrysia</taxon>
        <taxon>Papilionoidea</taxon>
        <taxon>Papilionidae</taxon>
        <taxon>Parnassiinae</taxon>
        <taxon>Parnassini</taxon>
        <taxon>Parnassius</taxon>
        <taxon>Parnassius</taxon>
    </lineage>
</organism>
<proteinExistence type="predicted"/>
<evidence type="ECO:0000313" key="2">
    <source>
        <dbReference type="Proteomes" id="UP000691718"/>
    </source>
</evidence>
<accession>A0A8S3X191</accession>
<gene>
    <name evidence="1" type="ORF">PAPOLLO_LOCUS12600</name>
</gene>
<comment type="caution">
    <text evidence="1">The sequence shown here is derived from an EMBL/GenBank/DDBJ whole genome shotgun (WGS) entry which is preliminary data.</text>
</comment>
<sequence>MDKNNPVLNSALQNPSKLTTKPTYFVAFLLKPRKSNGMTAGGHTPRFRRSDTTFAYVRHHSDNFAIQLTGPRCERERALILTLTLEKDRRAAHRLAPPFISF</sequence>
<evidence type="ECO:0000313" key="1">
    <source>
        <dbReference type="EMBL" id="CAG4994250.1"/>
    </source>
</evidence>
<name>A0A8S3X191_PARAO</name>
<dbReference type="EMBL" id="CAJQZP010000890">
    <property type="protein sequence ID" value="CAG4994250.1"/>
    <property type="molecule type" value="Genomic_DNA"/>
</dbReference>